<organism evidence="3 4">
    <name type="scientific">Rhizorhapis suberifaciens</name>
    <name type="common">corky root of lettuce</name>
    <dbReference type="NCBI Taxonomy" id="13656"/>
    <lineage>
        <taxon>Bacteria</taxon>
        <taxon>Pseudomonadati</taxon>
        <taxon>Pseudomonadota</taxon>
        <taxon>Alphaproteobacteria</taxon>
        <taxon>Sphingomonadales</taxon>
        <taxon>Sphingomonadaceae</taxon>
        <taxon>Rhizorhapis</taxon>
    </lineage>
</organism>
<feature type="domain" description="Acyl-CoA dehydrogenase C-terminal" evidence="2">
    <location>
        <begin position="255"/>
        <end position="385"/>
    </location>
</feature>
<evidence type="ECO:0000256" key="1">
    <source>
        <dbReference type="ARBA" id="ARBA00023002"/>
    </source>
</evidence>
<evidence type="ECO:0000313" key="4">
    <source>
        <dbReference type="Proteomes" id="UP000575068"/>
    </source>
</evidence>
<dbReference type="SUPFAM" id="SSF47203">
    <property type="entry name" value="Acyl-CoA dehydrogenase C-terminal domain-like"/>
    <property type="match status" value="1"/>
</dbReference>
<keyword evidence="3" id="KW-0503">Monooxygenase</keyword>
<comment type="caution">
    <text evidence="3">The sequence shown here is derived from an EMBL/GenBank/DDBJ whole genome shotgun (WGS) entry which is preliminary data.</text>
</comment>
<dbReference type="InterPro" id="IPR013107">
    <property type="entry name" value="Acyl-CoA_DH_C"/>
</dbReference>
<accession>A0A840HZG0</accession>
<evidence type="ECO:0000259" key="2">
    <source>
        <dbReference type="Pfam" id="PF08028"/>
    </source>
</evidence>
<reference evidence="3 4" key="1">
    <citation type="submission" date="2020-08" db="EMBL/GenBank/DDBJ databases">
        <title>Genomic Encyclopedia of Type Strains, Phase IV (KMG-IV): sequencing the most valuable type-strain genomes for metagenomic binning, comparative biology and taxonomic classification.</title>
        <authorList>
            <person name="Goeker M."/>
        </authorList>
    </citation>
    <scope>NUCLEOTIDE SEQUENCE [LARGE SCALE GENOMIC DNA]</scope>
    <source>
        <strain evidence="3 4">DSM 7465</strain>
    </source>
</reference>
<dbReference type="PANTHER" id="PTHR48083">
    <property type="entry name" value="MEDIUM-CHAIN SPECIFIC ACYL-COA DEHYDROGENASE, MITOCHONDRIAL-RELATED"/>
    <property type="match status" value="1"/>
</dbReference>
<dbReference type="InterPro" id="IPR050741">
    <property type="entry name" value="Acyl-CoA_dehydrogenase"/>
</dbReference>
<protein>
    <submittedName>
        <fullName evidence="3">3-hydroxy-9,10-secoandrosta-1,3,5(10)-triene-9, 17-dione monooxygenase</fullName>
        <ecNumber evidence="3">1.14.14.12</ecNumber>
    </submittedName>
</protein>
<dbReference type="Proteomes" id="UP000575068">
    <property type="component" value="Unassembled WGS sequence"/>
</dbReference>
<dbReference type="Gene3D" id="1.10.540.10">
    <property type="entry name" value="Acyl-CoA dehydrogenase/oxidase, N-terminal domain"/>
    <property type="match status" value="1"/>
</dbReference>
<dbReference type="PIRSF" id="PIRSF016578">
    <property type="entry name" value="HsaA"/>
    <property type="match status" value="1"/>
</dbReference>
<dbReference type="InterPro" id="IPR009100">
    <property type="entry name" value="AcylCoA_DH/oxidase_NM_dom_sf"/>
</dbReference>
<evidence type="ECO:0000313" key="3">
    <source>
        <dbReference type="EMBL" id="MBB4642796.1"/>
    </source>
</evidence>
<proteinExistence type="predicted"/>
<dbReference type="GO" id="GO:0003995">
    <property type="term" value="F:acyl-CoA dehydrogenase activity"/>
    <property type="evidence" value="ECO:0007669"/>
    <property type="project" value="TreeGrafter"/>
</dbReference>
<keyword evidence="1 3" id="KW-0560">Oxidoreductase</keyword>
<dbReference type="InterPro" id="IPR036250">
    <property type="entry name" value="AcylCo_DH-like_C"/>
</dbReference>
<dbReference type="Gene3D" id="1.20.140.10">
    <property type="entry name" value="Butyryl-CoA Dehydrogenase, subunit A, domain 3"/>
    <property type="match status" value="1"/>
</dbReference>
<dbReference type="AlphaFoldDB" id="A0A840HZG0"/>
<dbReference type="PANTHER" id="PTHR48083:SF19">
    <property type="entry name" value="FLAVIN-DEPENDENT MONOOXYGENASE, OXYGENASE SUBUNIT HSAA"/>
    <property type="match status" value="1"/>
</dbReference>
<dbReference type="EC" id="1.14.14.12" evidence="3"/>
<dbReference type="GO" id="GO:0033539">
    <property type="term" value="P:fatty acid beta-oxidation using acyl-CoA dehydrogenase"/>
    <property type="evidence" value="ECO:0007669"/>
    <property type="project" value="TreeGrafter"/>
</dbReference>
<dbReference type="InterPro" id="IPR037069">
    <property type="entry name" value="AcylCoA_DH/ox_N_sf"/>
</dbReference>
<gene>
    <name evidence="3" type="ORF">HNQ99_003132</name>
</gene>
<dbReference type="GO" id="GO:0050660">
    <property type="term" value="F:flavin adenine dinucleotide binding"/>
    <property type="evidence" value="ECO:0007669"/>
    <property type="project" value="InterPro"/>
</dbReference>
<keyword evidence="4" id="KW-1185">Reference proteome</keyword>
<dbReference type="Gene3D" id="2.40.110.10">
    <property type="entry name" value="Butyryl-CoA Dehydrogenase, subunit A, domain 2"/>
    <property type="match status" value="1"/>
</dbReference>
<dbReference type="Pfam" id="PF08028">
    <property type="entry name" value="Acyl-CoA_dh_2"/>
    <property type="match status" value="1"/>
</dbReference>
<dbReference type="SUPFAM" id="SSF56645">
    <property type="entry name" value="Acyl-CoA dehydrogenase NM domain-like"/>
    <property type="match status" value="1"/>
</dbReference>
<dbReference type="EMBL" id="JACHOV010000015">
    <property type="protein sequence ID" value="MBB4642796.1"/>
    <property type="molecule type" value="Genomic_DNA"/>
</dbReference>
<dbReference type="GO" id="GO:0036383">
    <property type="term" value="F:3-hydroxy-9,10-secoandrosta-1,3,5(10)-triene-9,17-dione monooxygenase activity"/>
    <property type="evidence" value="ECO:0007669"/>
    <property type="project" value="UniProtKB-EC"/>
</dbReference>
<name>A0A840HZG0_9SPHN</name>
<dbReference type="InterPro" id="IPR046373">
    <property type="entry name" value="Acyl-CoA_Oxase/DH_mid-dom_sf"/>
</dbReference>
<dbReference type="GO" id="GO:0005737">
    <property type="term" value="C:cytoplasm"/>
    <property type="evidence" value="ECO:0007669"/>
    <property type="project" value="TreeGrafter"/>
</dbReference>
<sequence>MTQVRPNMPMDEARAASQHPTVEELLVRLAPILPAIKERIAAADLARDTPAETVRELAAADLFRLFQPQQWGGFESDPRIFFALQNAIAQVCPSTAWVYGVLCVQSFLVSLFDEQAQADVWERDGRALIGSAGTPAGTATPVEGGFRVTGRWTFSSGSSHAKWALLGARLPDAPVAGPPLLNVFLVPREDFELVDVWHSFGLRATGSNDIIANDIFVPKHRTITLDPGIQNIRREMRAGPALYRLPWLYLFSSSISNLAIGTARAALDGFLSITRSRVSVLTGKIAREDPAVQQAAGRLASEIEAAPAMYDRHVERLLHYEMIDTPIPMQEAVLIRTQLTAGLRKFASLVDDLMMLQGARATDLNSPVTRAWLDLNAARAHLGNDPTMATTMLGAMLIGQG</sequence>